<dbReference type="AlphaFoldDB" id="A0A1L7WM61"/>
<feature type="compositionally biased region" description="Polar residues" evidence="6">
    <location>
        <begin position="540"/>
        <end position="551"/>
    </location>
</feature>
<dbReference type="GO" id="GO:0005737">
    <property type="term" value="C:cytoplasm"/>
    <property type="evidence" value="ECO:0007669"/>
    <property type="project" value="UniProtKB-SubCell"/>
</dbReference>
<name>A0A1L7WM61_9HELO</name>
<dbReference type="PANTHER" id="PTHR15651">
    <property type="entry name" value="ARMADILLO REPEAT-CONTAINING PROTEIN 8"/>
    <property type="match status" value="1"/>
</dbReference>
<evidence type="ECO:0000256" key="6">
    <source>
        <dbReference type="SAM" id="MobiDB-lite"/>
    </source>
</evidence>
<evidence type="ECO:0000256" key="2">
    <source>
        <dbReference type="ARBA" id="ARBA00004496"/>
    </source>
</evidence>
<dbReference type="InterPro" id="IPR016024">
    <property type="entry name" value="ARM-type_fold"/>
</dbReference>
<dbReference type="GO" id="GO:0005634">
    <property type="term" value="C:nucleus"/>
    <property type="evidence" value="ECO:0007669"/>
    <property type="project" value="UniProtKB-SubCell"/>
</dbReference>
<evidence type="ECO:0000256" key="1">
    <source>
        <dbReference type="ARBA" id="ARBA00004123"/>
    </source>
</evidence>
<dbReference type="GO" id="GO:0034657">
    <property type="term" value="C:GID complex"/>
    <property type="evidence" value="ECO:0007669"/>
    <property type="project" value="TreeGrafter"/>
</dbReference>
<dbReference type="Gene3D" id="1.25.10.10">
    <property type="entry name" value="Leucine-rich Repeat Variant"/>
    <property type="match status" value="3"/>
</dbReference>
<dbReference type="Pfam" id="PF00514">
    <property type="entry name" value="Arm"/>
    <property type="match status" value="1"/>
</dbReference>
<keyword evidence="4" id="KW-0677">Repeat</keyword>
<keyword evidence="5" id="KW-0539">Nucleus</keyword>
<dbReference type="InterPro" id="IPR000225">
    <property type="entry name" value="Armadillo"/>
</dbReference>
<evidence type="ECO:0000313" key="7">
    <source>
        <dbReference type="EMBL" id="CZR53857.1"/>
    </source>
</evidence>
<comment type="subcellular location">
    <subcellularLocation>
        <location evidence="2">Cytoplasm</location>
    </subcellularLocation>
    <subcellularLocation>
        <location evidence="1">Nucleus</location>
    </subcellularLocation>
</comment>
<gene>
    <name evidence="7" type="ORF">PAC_03739</name>
</gene>
<dbReference type="InterPro" id="IPR038739">
    <property type="entry name" value="ARMC8/Vid28"/>
</dbReference>
<evidence type="ECO:0000256" key="3">
    <source>
        <dbReference type="ARBA" id="ARBA00022490"/>
    </source>
</evidence>
<evidence type="ECO:0000256" key="4">
    <source>
        <dbReference type="ARBA" id="ARBA00022737"/>
    </source>
</evidence>
<organism evidence="7 8">
    <name type="scientific">Phialocephala subalpina</name>
    <dbReference type="NCBI Taxonomy" id="576137"/>
    <lineage>
        <taxon>Eukaryota</taxon>
        <taxon>Fungi</taxon>
        <taxon>Dikarya</taxon>
        <taxon>Ascomycota</taxon>
        <taxon>Pezizomycotina</taxon>
        <taxon>Leotiomycetes</taxon>
        <taxon>Helotiales</taxon>
        <taxon>Mollisiaceae</taxon>
        <taxon>Phialocephala</taxon>
        <taxon>Phialocephala fortinii species complex</taxon>
    </lineage>
</organism>
<dbReference type="PANTHER" id="PTHR15651:SF7">
    <property type="entry name" value="ARMADILLO REPEAT-CONTAINING PROTEIN 8"/>
    <property type="match status" value="1"/>
</dbReference>
<dbReference type="SMART" id="SM00185">
    <property type="entry name" value="ARM"/>
    <property type="match status" value="5"/>
</dbReference>
<protein>
    <submittedName>
        <fullName evidence="7">Related to armadillo repeat protein</fullName>
    </submittedName>
</protein>
<dbReference type="EMBL" id="FJOG01000004">
    <property type="protein sequence ID" value="CZR53857.1"/>
    <property type="molecule type" value="Genomic_DNA"/>
</dbReference>
<feature type="region of interest" description="Disordered" evidence="6">
    <location>
        <begin position="763"/>
        <end position="783"/>
    </location>
</feature>
<feature type="region of interest" description="Disordered" evidence="6">
    <location>
        <begin position="521"/>
        <end position="551"/>
    </location>
</feature>
<feature type="region of interest" description="Disordered" evidence="6">
    <location>
        <begin position="594"/>
        <end position="630"/>
    </location>
</feature>
<feature type="compositionally biased region" description="Polar residues" evidence="6">
    <location>
        <begin position="618"/>
        <end position="630"/>
    </location>
</feature>
<dbReference type="SUPFAM" id="SSF48371">
    <property type="entry name" value="ARM repeat"/>
    <property type="match status" value="2"/>
</dbReference>
<dbReference type="STRING" id="576137.A0A1L7WM61"/>
<dbReference type="InterPro" id="IPR011989">
    <property type="entry name" value="ARM-like"/>
</dbReference>
<dbReference type="OrthoDB" id="5559898at2759"/>
<reference evidence="7 8" key="1">
    <citation type="submission" date="2016-03" db="EMBL/GenBank/DDBJ databases">
        <authorList>
            <person name="Ploux O."/>
        </authorList>
    </citation>
    <scope>NUCLEOTIDE SEQUENCE [LARGE SCALE GENOMIC DNA]</scope>
    <source>
        <strain evidence="7 8">UAMH 11012</strain>
    </source>
</reference>
<keyword evidence="3" id="KW-0963">Cytoplasm</keyword>
<accession>A0A1L7WM61</accession>
<dbReference type="GO" id="GO:0043161">
    <property type="term" value="P:proteasome-mediated ubiquitin-dependent protein catabolic process"/>
    <property type="evidence" value="ECO:0007669"/>
    <property type="project" value="TreeGrafter"/>
</dbReference>
<evidence type="ECO:0000313" key="8">
    <source>
        <dbReference type="Proteomes" id="UP000184330"/>
    </source>
</evidence>
<proteinExistence type="predicted"/>
<keyword evidence="8" id="KW-1185">Reference proteome</keyword>
<dbReference type="Proteomes" id="UP000184330">
    <property type="component" value="Unassembled WGS sequence"/>
</dbReference>
<evidence type="ECO:0000256" key="5">
    <source>
        <dbReference type="ARBA" id="ARBA00023242"/>
    </source>
</evidence>
<sequence length="1027" mass="111688">MARQPWVAQIRNARNSAEQIAALRVLKNEIVGHPLKKELAVHLGVLDPVIRLTFSKTSSRQDGKGHDHSFASKALSEDEIVRLQGLQVLASIALGGPPFLAPLQSAAPLPAIYSNLCPSSNPVPLVLASLRALSNLADASALASNPHILSIATLADGLFSRQHLGSLCRILSQTSSSPAVQTQISIAASLISRLCREERHQQGLANSGVLDALATKLASFVAAEGLVLPGADILAQRDGLQDHFPHAAPPNANLSVILEAIAVIIADSKFRASQLLYSPSILAIFPASHSTAFVPATNTRAAWNAFNAADLSTRQAQLNAVDYLLPVVPHHQIKSSSAQASAFPPLGTSNSSQNLALNSRSTFHKYNSASLPSWNDIANMDSSLDTQDTAMGGTEEPESPLIAYLIFILRARLGMERLMAASVLTVLYRAGLTNKTRESAIGLLVVPLLATMLDEIPLTSKVKDNLADEEALLSEWAIKERAPAILAMLITDSEYLQKAAFDAGVISKLSKMLKVSYDPVPESSDTRAWSPQAVEDSENLDVQQPRLGNNGQPPLLVHKVKVRESTLKAIAALVPFKDEYRKAIVDQGMMPSIVESMSSNPGKPSPKSVDKQEKAIANGSSESESKQGYGSNPISVLISACGAIRALSRSVSVLRTTLIDHGVAEPVFRLLQHPDIEVQIAATATVCNLLTDVSPMRQQISDLGVLKILCEHAHSMNAKLRLNALWALKHFVHGVGNDMKRQCLEELGQGWLVQLICDDTEDEALSSSRGNGERAHTPSDEMDEDVEMDQFEEQVDLAFNSFGRSNISRPSSSRSKSIQQAELRLAALRDAETNPSRKARKDDIAVQEQGLDFIRNLIGGAGQGGTAETTEMIDFLFNALGQDRFFEILASKLKPKIINPYSRGSPNTERKIVPPQPEIIIAVGYILVHMAASIPRHRQLVIAQTELLKLLVPQFNHSSIEVRVALCWLVTNLTWMDDQNDGQNCAQRANELKKLGFLNKLEMLEQDPELNVRERAKSALWQIKQTY</sequence>